<dbReference type="OrthoDB" id="5184455at2"/>
<dbReference type="STRING" id="502025.Hoch_6617"/>
<dbReference type="AlphaFoldDB" id="D0LRU1"/>
<dbReference type="PANTHER" id="PTHR33979:SF2">
    <property type="entry name" value="PEPTIDASE M50B-LIKE-DOMAIN-CONTAINING PROTEIN"/>
    <property type="match status" value="1"/>
</dbReference>
<dbReference type="HOGENOM" id="CLU_092353_0_0_7"/>
<feature type="transmembrane region" description="Helical" evidence="1">
    <location>
        <begin position="145"/>
        <end position="162"/>
    </location>
</feature>
<feature type="transmembrane region" description="Helical" evidence="1">
    <location>
        <begin position="122"/>
        <end position="139"/>
    </location>
</feature>
<reference evidence="2 3" key="1">
    <citation type="journal article" date="2010" name="Stand. Genomic Sci.">
        <title>Complete genome sequence of Haliangium ochraceum type strain (SMP-2).</title>
        <authorList>
            <consortium name="US DOE Joint Genome Institute (JGI-PGF)"/>
            <person name="Ivanova N."/>
            <person name="Daum C."/>
            <person name="Lang E."/>
            <person name="Abt B."/>
            <person name="Kopitz M."/>
            <person name="Saunders E."/>
            <person name="Lapidus A."/>
            <person name="Lucas S."/>
            <person name="Glavina Del Rio T."/>
            <person name="Nolan M."/>
            <person name="Tice H."/>
            <person name="Copeland A."/>
            <person name="Cheng J.F."/>
            <person name="Chen F."/>
            <person name="Bruce D."/>
            <person name="Goodwin L."/>
            <person name="Pitluck S."/>
            <person name="Mavromatis K."/>
            <person name="Pati A."/>
            <person name="Mikhailova N."/>
            <person name="Chen A."/>
            <person name="Palaniappan K."/>
            <person name="Land M."/>
            <person name="Hauser L."/>
            <person name="Chang Y.J."/>
            <person name="Jeffries C.D."/>
            <person name="Detter J.C."/>
            <person name="Brettin T."/>
            <person name="Rohde M."/>
            <person name="Goker M."/>
            <person name="Bristow J."/>
            <person name="Markowitz V."/>
            <person name="Eisen J.A."/>
            <person name="Hugenholtz P."/>
            <person name="Kyrpides N.C."/>
            <person name="Klenk H.P."/>
        </authorList>
    </citation>
    <scope>NUCLEOTIDE SEQUENCE [LARGE SCALE GENOMIC DNA]</scope>
    <source>
        <strain evidence="3">DSM 14365 / CIP 107738 / JCM 11303 / AJ 13395 / SMP-2</strain>
    </source>
</reference>
<dbReference type="Pfam" id="PF13398">
    <property type="entry name" value="Peptidase_M50B"/>
    <property type="match status" value="1"/>
</dbReference>
<organism evidence="2 3">
    <name type="scientific">Haliangium ochraceum (strain DSM 14365 / JCM 11303 / SMP-2)</name>
    <dbReference type="NCBI Taxonomy" id="502025"/>
    <lineage>
        <taxon>Bacteria</taxon>
        <taxon>Pseudomonadati</taxon>
        <taxon>Myxococcota</taxon>
        <taxon>Polyangia</taxon>
        <taxon>Haliangiales</taxon>
        <taxon>Kofleriaceae</taxon>
        <taxon>Haliangium</taxon>
    </lineage>
</organism>
<evidence type="ECO:0000313" key="2">
    <source>
        <dbReference type="EMBL" id="ACY19083.1"/>
    </source>
</evidence>
<keyword evidence="3" id="KW-1185">Reference proteome</keyword>
<name>D0LRU1_HALO1</name>
<feature type="transmembrane region" description="Helical" evidence="1">
    <location>
        <begin position="95"/>
        <end position="115"/>
    </location>
</feature>
<dbReference type="InterPro" id="IPR049500">
    <property type="entry name" value="Peptidase_M50B-like"/>
</dbReference>
<dbReference type="KEGG" id="hoh:Hoch_6617"/>
<feature type="transmembrane region" description="Helical" evidence="1">
    <location>
        <begin position="219"/>
        <end position="242"/>
    </location>
</feature>
<dbReference type="eggNOG" id="COG1994">
    <property type="taxonomic scope" value="Bacteria"/>
</dbReference>
<keyword evidence="1" id="KW-0472">Membrane</keyword>
<evidence type="ECO:0000256" key="1">
    <source>
        <dbReference type="SAM" id="Phobius"/>
    </source>
</evidence>
<keyword evidence="1" id="KW-0812">Transmembrane</keyword>
<protein>
    <recommendedName>
        <fullName evidence="4">Peptidase M50</fullName>
    </recommendedName>
</protein>
<evidence type="ECO:0008006" key="4">
    <source>
        <dbReference type="Google" id="ProtNLM"/>
    </source>
</evidence>
<accession>D0LRU1</accession>
<evidence type="ECO:0000313" key="3">
    <source>
        <dbReference type="Proteomes" id="UP000001880"/>
    </source>
</evidence>
<keyword evidence="1" id="KW-1133">Transmembrane helix</keyword>
<feature type="transmembrane region" description="Helical" evidence="1">
    <location>
        <begin position="169"/>
        <end position="186"/>
    </location>
</feature>
<dbReference type="PANTHER" id="PTHR33979">
    <property type="entry name" value="OS02G0221600 PROTEIN"/>
    <property type="match status" value="1"/>
</dbReference>
<feature type="transmembrane region" description="Helical" evidence="1">
    <location>
        <begin position="20"/>
        <end position="37"/>
    </location>
</feature>
<sequence>MAKPIVKFSEGTREAVVSRARLTLFLSVIITAALYVVPYGHTVAYPLLLISTLVHELGHGLAAMLVGGNFERFVMFADGSGQALSSGAFNGLEHAFIAAGGLIGPAVGAAFCLIFARRTSTARYCMGTIGVLMLIAEVAVVRNPFGLAFVGIFAALCLLFAFKAGPQLVQLALVFLGVQLALSVYSRSDYLFTPTAQTAVGASPSDAQAIADAMGFAPYWFWGGLCGAFSVVVLIVGGWLFLRGARKNAGAA</sequence>
<proteinExistence type="predicted"/>
<dbReference type="EMBL" id="CP001804">
    <property type="protein sequence ID" value="ACY19083.1"/>
    <property type="molecule type" value="Genomic_DNA"/>
</dbReference>
<dbReference type="RefSeq" id="WP_012831675.1">
    <property type="nucleotide sequence ID" value="NC_013440.1"/>
</dbReference>
<dbReference type="Proteomes" id="UP000001880">
    <property type="component" value="Chromosome"/>
</dbReference>
<gene>
    <name evidence="2" type="ordered locus">Hoch_6617</name>
</gene>